<reference evidence="4 5" key="1">
    <citation type="submission" date="2019-08" db="EMBL/GenBank/DDBJ databases">
        <title>Draft genome sequences of two oriental melons (Cucumis melo L. var makuwa).</title>
        <authorList>
            <person name="Kwon S.-Y."/>
        </authorList>
    </citation>
    <scope>NUCLEOTIDE SEQUENCE [LARGE SCALE GENOMIC DNA]</scope>
    <source>
        <strain evidence="5">cv. Chang Bougi</strain>
        <strain evidence="4">cv. SW 3</strain>
        <tissue evidence="3">Leaf</tissue>
    </source>
</reference>
<dbReference type="Proteomes" id="UP000321393">
    <property type="component" value="Unassembled WGS sequence"/>
</dbReference>
<dbReference type="PANTHER" id="PTHR10775:SF159">
    <property type="entry name" value="TNP2"/>
    <property type="match status" value="1"/>
</dbReference>
<sequence>MCSITIPNSFYEAKQKLCDLDLRCETIHACKYDCVLYWKEFADLQHCPTCGKAQYKVNRNRGKKFCIRDKRVETDDVLRHPADAEGLKHFDYEFSDFAYDPRNKCMKKMNFFMSLLIPGPRSPVTLIRVEYKGVSENHMWRRSRLHDGNVEHKAPPVVMSGLQADITIILCKLERIFPPSFFSVMVHLAVHLPYETKDDIDPTIVKRLVVRHVTDDFIDDVDEHLSHASGTSTMSSFPRTNFFETDAMFLEFADDLDDLAGGSSSWVDVYIEVVKGDLQRFFVFDFNDQAMNRFIEHQMLNTFKEFQGGCHRHFKKSNHRRTMLLDRSNLAIIAADQSRFYNDSTSSLSKEGSRSTVKLDQTMQQIEEKTRNHEALVSKVERMWKLIEDMTRAQGPPHDP</sequence>
<evidence type="ECO:0000313" key="3">
    <source>
        <dbReference type="EMBL" id="TYK03660.1"/>
    </source>
</evidence>
<dbReference type="OrthoDB" id="1932595at2759"/>
<dbReference type="AlphaFoldDB" id="A0A5D3BX14"/>
<proteinExistence type="predicted"/>
<dbReference type="EMBL" id="SSTE01019309">
    <property type="protein sequence ID" value="KAA0036686.1"/>
    <property type="molecule type" value="Genomic_DNA"/>
</dbReference>
<dbReference type="Proteomes" id="UP000321947">
    <property type="component" value="Unassembled WGS sequence"/>
</dbReference>
<organism evidence="3 5">
    <name type="scientific">Cucumis melo var. makuwa</name>
    <name type="common">Oriental melon</name>
    <dbReference type="NCBI Taxonomy" id="1194695"/>
    <lineage>
        <taxon>Eukaryota</taxon>
        <taxon>Viridiplantae</taxon>
        <taxon>Streptophyta</taxon>
        <taxon>Embryophyta</taxon>
        <taxon>Tracheophyta</taxon>
        <taxon>Spermatophyta</taxon>
        <taxon>Magnoliopsida</taxon>
        <taxon>eudicotyledons</taxon>
        <taxon>Gunneridae</taxon>
        <taxon>Pentapetalae</taxon>
        <taxon>rosids</taxon>
        <taxon>fabids</taxon>
        <taxon>Cucurbitales</taxon>
        <taxon>Cucurbitaceae</taxon>
        <taxon>Benincaseae</taxon>
        <taxon>Cucumis</taxon>
    </lineage>
</organism>
<name>A0A5D3BX14_CUCMM</name>
<evidence type="ECO:0000259" key="1">
    <source>
        <dbReference type="Pfam" id="PF13960"/>
    </source>
</evidence>
<feature type="domain" description="DUF4218" evidence="1">
    <location>
        <begin position="159"/>
        <end position="197"/>
    </location>
</feature>
<evidence type="ECO:0000313" key="4">
    <source>
        <dbReference type="Proteomes" id="UP000321393"/>
    </source>
</evidence>
<dbReference type="EMBL" id="SSTD01014872">
    <property type="protein sequence ID" value="TYK03660.1"/>
    <property type="molecule type" value="Genomic_DNA"/>
</dbReference>
<dbReference type="Pfam" id="PF13960">
    <property type="entry name" value="DUF4218"/>
    <property type="match status" value="1"/>
</dbReference>
<accession>A0A5D3BX14</accession>
<protein>
    <submittedName>
        <fullName evidence="3">CACTA en-spm transposon protein</fullName>
    </submittedName>
</protein>
<gene>
    <name evidence="3" type="ORF">E5676_scaffold863G00140</name>
    <name evidence="2" type="ORF">E6C27_scaffold510G00310</name>
</gene>
<dbReference type="PANTHER" id="PTHR10775">
    <property type="entry name" value="OS08G0208400 PROTEIN"/>
    <property type="match status" value="1"/>
</dbReference>
<dbReference type="InterPro" id="IPR025452">
    <property type="entry name" value="DUF4218"/>
</dbReference>
<evidence type="ECO:0000313" key="2">
    <source>
        <dbReference type="EMBL" id="KAA0036686.1"/>
    </source>
</evidence>
<comment type="caution">
    <text evidence="3">The sequence shown here is derived from an EMBL/GenBank/DDBJ whole genome shotgun (WGS) entry which is preliminary data.</text>
</comment>
<evidence type="ECO:0000313" key="5">
    <source>
        <dbReference type="Proteomes" id="UP000321947"/>
    </source>
</evidence>